<evidence type="ECO:0000313" key="2">
    <source>
        <dbReference type="Proteomes" id="UP000503349"/>
    </source>
</evidence>
<reference evidence="2" key="2">
    <citation type="submission" date="2019-02" db="EMBL/GenBank/DDBJ databases">
        <title>Opniocepnalus argus Var Kimnra genome.</title>
        <authorList>
            <person name="Zhou C."/>
            <person name="Xiao S."/>
        </authorList>
    </citation>
    <scope>NUCLEOTIDE SEQUENCE [LARGE SCALE GENOMIC DNA]</scope>
</reference>
<gene>
    <name evidence="1" type="ORF">EXN66_Car016664</name>
</gene>
<protein>
    <submittedName>
        <fullName evidence="1">Uncharacterized protein</fullName>
    </submittedName>
</protein>
<reference evidence="1 2" key="1">
    <citation type="submission" date="2019-02" db="EMBL/GenBank/DDBJ databases">
        <title>Opniocepnalus argus genome.</title>
        <authorList>
            <person name="Zhou C."/>
            <person name="Xiao S."/>
        </authorList>
    </citation>
    <scope>NUCLEOTIDE SEQUENCE [LARGE SCALE GENOMIC DNA]</scope>
    <source>
        <strain evidence="1">OARG1902GOOAL</strain>
        <tissue evidence="1">Muscle</tissue>
    </source>
</reference>
<keyword evidence="2" id="KW-1185">Reference proteome</keyword>
<organism evidence="1 2">
    <name type="scientific">Channa argus</name>
    <name type="common">Northern snakehead</name>
    <name type="synonym">Ophicephalus argus</name>
    <dbReference type="NCBI Taxonomy" id="215402"/>
    <lineage>
        <taxon>Eukaryota</taxon>
        <taxon>Metazoa</taxon>
        <taxon>Chordata</taxon>
        <taxon>Craniata</taxon>
        <taxon>Vertebrata</taxon>
        <taxon>Euteleostomi</taxon>
        <taxon>Actinopterygii</taxon>
        <taxon>Neopterygii</taxon>
        <taxon>Teleostei</taxon>
        <taxon>Neoteleostei</taxon>
        <taxon>Acanthomorphata</taxon>
        <taxon>Anabantaria</taxon>
        <taxon>Anabantiformes</taxon>
        <taxon>Channoidei</taxon>
        <taxon>Channidae</taxon>
        <taxon>Channa</taxon>
    </lineage>
</organism>
<sequence length="86" mass="9536">MEDRISGLCLGQKMTYKSILCNTWQQVLCLICYDAKVASNKGLQAPDSVENFDVLQASAMVTNTCTAKWKGNVEWENSTRASVITN</sequence>
<evidence type="ECO:0000313" key="1">
    <source>
        <dbReference type="EMBL" id="KAF3700976.1"/>
    </source>
</evidence>
<dbReference type="Proteomes" id="UP000503349">
    <property type="component" value="Chromosome 16"/>
</dbReference>
<name>A0A6G1QFT0_CHAAH</name>
<accession>A0A6G1QFT0</accession>
<proteinExistence type="predicted"/>
<dbReference type="EMBL" id="CM015727">
    <property type="protein sequence ID" value="KAF3700976.1"/>
    <property type="molecule type" value="Genomic_DNA"/>
</dbReference>
<dbReference type="AlphaFoldDB" id="A0A6G1QFT0"/>